<comment type="similarity">
    <text evidence="2">Belongs to the MYT1 family.</text>
</comment>
<feature type="compositionally biased region" description="Basic and acidic residues" evidence="11">
    <location>
        <begin position="86"/>
        <end position="104"/>
    </location>
</feature>
<keyword evidence="13" id="KW-1185">Reference proteome</keyword>
<feature type="region of interest" description="Disordered" evidence="11">
    <location>
        <begin position="1466"/>
        <end position="1501"/>
    </location>
</feature>
<keyword evidence="6" id="KW-0862">Zinc</keyword>
<keyword evidence="10" id="KW-0175">Coiled coil</keyword>
<evidence type="ECO:0000313" key="12">
    <source>
        <dbReference type="EMBL" id="GFT24936.1"/>
    </source>
</evidence>
<feature type="compositionally biased region" description="Basic and acidic residues" evidence="11">
    <location>
        <begin position="361"/>
        <end position="381"/>
    </location>
</feature>
<evidence type="ECO:0000256" key="7">
    <source>
        <dbReference type="ARBA" id="ARBA00023015"/>
    </source>
</evidence>
<evidence type="ECO:0000256" key="10">
    <source>
        <dbReference type="SAM" id="Coils"/>
    </source>
</evidence>
<feature type="compositionally biased region" description="Basic and acidic residues" evidence="11">
    <location>
        <begin position="329"/>
        <end position="348"/>
    </location>
</feature>
<dbReference type="GO" id="GO:0005634">
    <property type="term" value="C:nucleus"/>
    <property type="evidence" value="ECO:0007669"/>
    <property type="project" value="UniProtKB-SubCell"/>
</dbReference>
<feature type="region of interest" description="Disordered" evidence="11">
    <location>
        <begin position="325"/>
        <end position="383"/>
    </location>
</feature>
<comment type="caution">
    <text evidence="12">The sequence shown here is derived from an EMBL/GenBank/DDBJ whole genome shotgun (WGS) entry which is preliminary data.</text>
</comment>
<keyword evidence="5" id="KW-0863">Zinc-finger</keyword>
<dbReference type="FunFam" id="4.10.320.30:FF:000001">
    <property type="entry name" value="Myelin transcription factor 1-like, a"/>
    <property type="match status" value="5"/>
</dbReference>
<feature type="region of interest" description="Disordered" evidence="11">
    <location>
        <begin position="22"/>
        <end position="283"/>
    </location>
</feature>
<dbReference type="PANTHER" id="PTHR10816:SF15">
    <property type="entry name" value="MYELIN TRANSCRIPTION FACTOR 1-LIKE PROTEIN"/>
    <property type="match status" value="1"/>
</dbReference>
<feature type="region of interest" description="Disordered" evidence="11">
    <location>
        <begin position="998"/>
        <end position="1022"/>
    </location>
</feature>
<dbReference type="Proteomes" id="UP000887013">
    <property type="component" value="Unassembled WGS sequence"/>
</dbReference>
<evidence type="ECO:0000256" key="3">
    <source>
        <dbReference type="ARBA" id="ARBA00022723"/>
    </source>
</evidence>
<evidence type="ECO:0000256" key="1">
    <source>
        <dbReference type="ARBA" id="ARBA00004123"/>
    </source>
</evidence>
<feature type="compositionally biased region" description="Polar residues" evidence="11">
    <location>
        <begin position="1466"/>
        <end position="1478"/>
    </location>
</feature>
<dbReference type="PROSITE" id="PS51802">
    <property type="entry name" value="ZF_CCHHC"/>
    <property type="match status" value="5"/>
</dbReference>
<gene>
    <name evidence="12" type="primary">MYT1L</name>
    <name evidence="12" type="ORF">NPIL_474042</name>
</gene>
<reference evidence="12" key="1">
    <citation type="submission" date="2020-08" db="EMBL/GenBank/DDBJ databases">
        <title>Multicomponent nature underlies the extraordinary mechanical properties of spider dragline silk.</title>
        <authorList>
            <person name="Kono N."/>
            <person name="Nakamura H."/>
            <person name="Mori M."/>
            <person name="Yoshida Y."/>
            <person name="Ohtoshi R."/>
            <person name="Malay A.D."/>
            <person name="Moran D.A.P."/>
            <person name="Tomita M."/>
            <person name="Numata K."/>
            <person name="Arakawa K."/>
        </authorList>
    </citation>
    <scope>NUCLEOTIDE SEQUENCE</scope>
</reference>
<dbReference type="PANTHER" id="PTHR10816">
    <property type="entry name" value="MYELIN TRANSCRIPTION FACTOR 1-RELATED"/>
    <property type="match status" value="1"/>
</dbReference>
<feature type="compositionally biased region" description="Basic and acidic residues" evidence="11">
    <location>
        <begin position="1004"/>
        <end position="1013"/>
    </location>
</feature>
<feature type="coiled-coil region" evidence="10">
    <location>
        <begin position="1812"/>
        <end position="1846"/>
    </location>
</feature>
<feature type="region of interest" description="Disordered" evidence="11">
    <location>
        <begin position="1409"/>
        <end position="1432"/>
    </location>
</feature>
<dbReference type="InterPro" id="IPR036060">
    <property type="entry name" value="Znf_C2H2C_sf"/>
</dbReference>
<comment type="subcellular location">
    <subcellularLocation>
        <location evidence="1">Nucleus</location>
    </subcellularLocation>
</comment>
<organism evidence="12 13">
    <name type="scientific">Nephila pilipes</name>
    <name type="common">Giant wood spider</name>
    <name type="synonym">Nephila maculata</name>
    <dbReference type="NCBI Taxonomy" id="299642"/>
    <lineage>
        <taxon>Eukaryota</taxon>
        <taxon>Metazoa</taxon>
        <taxon>Ecdysozoa</taxon>
        <taxon>Arthropoda</taxon>
        <taxon>Chelicerata</taxon>
        <taxon>Arachnida</taxon>
        <taxon>Araneae</taxon>
        <taxon>Araneomorphae</taxon>
        <taxon>Entelegynae</taxon>
        <taxon>Araneoidea</taxon>
        <taxon>Nephilidae</taxon>
        <taxon>Nephila</taxon>
    </lineage>
</organism>
<feature type="compositionally biased region" description="Polar residues" evidence="11">
    <location>
        <begin position="763"/>
        <end position="795"/>
    </location>
</feature>
<evidence type="ECO:0000256" key="4">
    <source>
        <dbReference type="ARBA" id="ARBA00022737"/>
    </source>
</evidence>
<evidence type="ECO:0000313" key="13">
    <source>
        <dbReference type="Proteomes" id="UP000887013"/>
    </source>
</evidence>
<feature type="compositionally biased region" description="Polar residues" evidence="11">
    <location>
        <begin position="350"/>
        <end position="360"/>
    </location>
</feature>
<feature type="compositionally biased region" description="Basic and acidic residues" evidence="11">
    <location>
        <begin position="115"/>
        <end position="125"/>
    </location>
</feature>
<evidence type="ECO:0000256" key="5">
    <source>
        <dbReference type="ARBA" id="ARBA00022771"/>
    </source>
</evidence>
<keyword evidence="7" id="KW-0805">Transcription regulation</keyword>
<feature type="region of interest" description="Disordered" evidence="11">
    <location>
        <begin position="738"/>
        <end position="810"/>
    </location>
</feature>
<dbReference type="GO" id="GO:0000981">
    <property type="term" value="F:DNA-binding transcription factor activity, RNA polymerase II-specific"/>
    <property type="evidence" value="ECO:0007669"/>
    <property type="project" value="TreeGrafter"/>
</dbReference>
<dbReference type="EMBL" id="BMAW01011659">
    <property type="protein sequence ID" value="GFT24936.1"/>
    <property type="molecule type" value="Genomic_DNA"/>
</dbReference>
<feature type="compositionally biased region" description="Basic and acidic residues" evidence="11">
    <location>
        <begin position="801"/>
        <end position="810"/>
    </location>
</feature>
<feature type="compositionally biased region" description="Polar residues" evidence="11">
    <location>
        <begin position="70"/>
        <end position="79"/>
    </location>
</feature>
<dbReference type="SUPFAM" id="SSF103637">
    <property type="entry name" value="CCHHC domain"/>
    <property type="match status" value="5"/>
</dbReference>
<dbReference type="GO" id="GO:0008270">
    <property type="term" value="F:zinc ion binding"/>
    <property type="evidence" value="ECO:0007669"/>
    <property type="project" value="UniProtKB-KW"/>
</dbReference>
<dbReference type="OrthoDB" id="6434144at2759"/>
<feature type="compositionally biased region" description="Polar residues" evidence="11">
    <location>
        <begin position="105"/>
        <end position="114"/>
    </location>
</feature>
<feature type="compositionally biased region" description="Polar residues" evidence="11">
    <location>
        <begin position="127"/>
        <end position="149"/>
    </location>
</feature>
<feature type="compositionally biased region" description="Low complexity" evidence="11">
    <location>
        <begin position="1479"/>
        <end position="1499"/>
    </location>
</feature>
<accession>A0A8X6NN80</accession>
<feature type="region of interest" description="Disordered" evidence="11">
    <location>
        <begin position="849"/>
        <end position="903"/>
    </location>
</feature>
<dbReference type="Pfam" id="PF01530">
    <property type="entry name" value="zf-C2HC"/>
    <property type="match status" value="5"/>
</dbReference>
<evidence type="ECO:0000256" key="9">
    <source>
        <dbReference type="ARBA" id="ARBA00023242"/>
    </source>
</evidence>
<evidence type="ECO:0000256" key="6">
    <source>
        <dbReference type="ARBA" id="ARBA00022833"/>
    </source>
</evidence>
<evidence type="ECO:0000256" key="2">
    <source>
        <dbReference type="ARBA" id="ARBA00010194"/>
    </source>
</evidence>
<feature type="compositionally biased region" description="Low complexity" evidence="11">
    <location>
        <begin position="858"/>
        <end position="885"/>
    </location>
</feature>
<keyword evidence="9" id="KW-0539">Nucleus</keyword>
<dbReference type="InterPro" id="IPR002515">
    <property type="entry name" value="Znf_C2H2C"/>
</dbReference>
<evidence type="ECO:0000256" key="11">
    <source>
        <dbReference type="SAM" id="MobiDB-lite"/>
    </source>
</evidence>
<sequence>MWVAGCPVAAKKRKLLDNSCSEYSVAKTRRSEQKRSTPADTAKVHSEAEKRVQGSGAKMTGGGGARKVSQESTAKSSLLNGGVVNKSKDTDTPRSERNHRKTTDTKNSGNNNPKENSDKRSKKLQETAASSRSNGSPMTNSNRKTQNSAAKVEEDSRNSPKFKESANPTIKVENGKSTASPQGKSKESDSKTVQKKLNVAQNDKRQKSGANNNGSAVSIPKGIKYEIEDVDSDTNNGVDQRLEGIPTSSESKAKSDNSSTKLRNEDNSNAQKKTKTKYEGGEEVIMKVVIKEEPLSSDDEQQSPVIPNNAKQTIKALKTETLFPNTATKKKEASFKRDCPPKVCDKKATSPGNRQSNDNKQANDNRQMTDNKRTIDSKPMIDNRQTADSMKIDNKQAMDNKPMTDIRQTTDNKQVTDNRHIIINKQNIDNRQIINNIQMVDKKPKPLNNVEMCKDKSQNSQTGENGKKFVNNHCQEPFLPRIEIKKEFPTEIYSEPHQVIPQSTFCGIPVGNVSSYTAPPQREEFQFRPVGNFVCTIQSNVRNNQNITNFSEARLNSGQTLLHSKHQNNPISFHPEVVDIKNIDQKPFLQANVQQNSLLLNRVGNVKQANKSPANPRYIPAIKQEIFPNNQACKIEPNIQINHFGVQNCDNNSKPNTYRFSQGNTPTEYKQVYNQFTVHKVKPGQLNNVNFSFGEEAKLVQEAQEALRSLAAGSCAMEGSASENSAGKSILANRLERRTPEMPKNEVTNACPRPFQPFPIKYENNNDARPSTLNFNNSPQESTNVKDTTFTNENRNAAAPSREEAPRTSKEYDMENLLKIEAECANILAASFGTQPLPPEMICYRRPCSPEEDDKYNSAESSPSPASSPSRTSASRSPSPLSSPSSSPPPRNSREDQQQGVVNKPMAVDVAVGDSCPPPHPEEEEELLLAESVAREVSTTSTNTDFTSSESTQVSSMSPSTLPVSSSTPRRFGMLEERPLTYEDHLLPLPDDDNPLVIDEGGDEATKDSESHLGHTSSQEDNTCSSLMLTAGCMEAMGDDISMGSHSDGSLKDSKCPTPGCNGIGHSTGLYSHHRSLSGCPRKDKITPEKKLSSLVSVLALHETILKCPTPGCTGKGHVNSNRNSHRSLSGCPIAAMEKLVNKEHKFSQKASSSAAGSHYQSLSSERVLRPMCYVKQLELQDYKFSNFVNAQTPRTNLSKELEKYSKPQAEFTFDVYRPIAPKPKVTVKTEQEEQPQRPTPIVVKPKPQQGTAFKQFSLEPASAINLCTKSNGDNVMDLSSSSSRTLHTLDLSANNRCPTGICASSLSGNSNILHPTPQRPTVLVTPKPIFAAAAPIEQTEPVDFSTGTAATGPPRVGVITGSLAPLTVQPLPPDPLPMSPPPAIVPHPSPIRSPFSQIQSPITLQASLPSQHPTSLSASLPSASLPPTSGHPVSVSLATGHHAMSLPTQHQQQCPVRIVSSTTTQQVQSAPSTIQVLSSTPAASLPPSSSMHSSSPSSFTIASLSGSHVPSILASLAQTLVVTAHPQTPSMPIIRNNPSTTTTPTSMTAAACLTLSVTAVLTPTTNGSSPCISTCGNTRQLTLVTPSHDYTGEKDRASSPKLLKNALTAAKIRESREPVHCPTPGCDGMGHVSGNYATHRSLSGCPHADRCNMQAQHQDLKCPTPGCDGSGHITGNYSSHRSRSGCPRANKSKKFLPMEKIETEPLRCPVPGCDGSGHITRKFQSHRSASGCPIANKGKVRYEVMAFDGRPIKIEPNASSSSNDGSPVSSGNYVSFPVGSKAAKLFQPVKRQRLSTEESEKNGDVDNDEELRVLEGEILELQEYNANAESEMIRIRTNVSQMEQHIRVTERDNQALVQKYHNLLEYYETLQNNVISLLDHVKLPNFDERPSRENFDAYLKRIQTLCADSCREENRAVLLAIKQALQDFNFPANTTNGWLRS</sequence>
<feature type="compositionally biased region" description="Basic and acidic residues" evidence="11">
    <location>
        <begin position="29"/>
        <end position="52"/>
    </location>
</feature>
<protein>
    <submittedName>
        <fullName evidence="12">Myelin transcription factor 1-like protein</fullName>
    </submittedName>
</protein>
<dbReference type="GO" id="GO:0007399">
    <property type="term" value="P:nervous system development"/>
    <property type="evidence" value="ECO:0007669"/>
    <property type="project" value="UniProtKB-KW"/>
</dbReference>
<proteinExistence type="inferred from homology"/>
<evidence type="ECO:0000256" key="8">
    <source>
        <dbReference type="ARBA" id="ARBA00023163"/>
    </source>
</evidence>
<keyword evidence="8" id="KW-0804">Transcription</keyword>
<name>A0A8X6NN80_NEPPI</name>
<feature type="compositionally biased region" description="Basic and acidic residues" evidence="11">
    <location>
        <begin position="151"/>
        <end position="164"/>
    </location>
</feature>
<feature type="region of interest" description="Disordered" evidence="11">
    <location>
        <begin position="1226"/>
        <end position="1246"/>
    </location>
</feature>
<feature type="region of interest" description="Disordered" evidence="11">
    <location>
        <begin position="938"/>
        <end position="969"/>
    </location>
</feature>
<dbReference type="Gene3D" id="4.10.320.30">
    <property type="match status" value="5"/>
</dbReference>
<keyword evidence="4" id="KW-0677">Repeat</keyword>
<dbReference type="GO" id="GO:0000978">
    <property type="term" value="F:RNA polymerase II cis-regulatory region sequence-specific DNA binding"/>
    <property type="evidence" value="ECO:0007669"/>
    <property type="project" value="TreeGrafter"/>
</dbReference>
<feature type="compositionally biased region" description="Low complexity" evidence="11">
    <location>
        <begin position="1414"/>
        <end position="1429"/>
    </location>
</feature>
<keyword evidence="3" id="KW-0479">Metal-binding</keyword>